<feature type="compositionally biased region" description="Basic residues" evidence="10">
    <location>
        <begin position="113"/>
        <end position="154"/>
    </location>
</feature>
<keyword evidence="8" id="KW-1133">Transmembrane helix</keyword>
<keyword evidence="7" id="KW-0653">Protein transport</keyword>
<evidence type="ECO:0000256" key="7">
    <source>
        <dbReference type="ARBA" id="ARBA00022927"/>
    </source>
</evidence>
<dbReference type="PANTHER" id="PTHR33446:SF2">
    <property type="entry name" value="PROTEIN TONB"/>
    <property type="match status" value="1"/>
</dbReference>
<dbReference type="InterPro" id="IPR006260">
    <property type="entry name" value="TonB/TolA_C"/>
</dbReference>
<evidence type="ECO:0000256" key="5">
    <source>
        <dbReference type="ARBA" id="ARBA00022519"/>
    </source>
</evidence>
<evidence type="ECO:0000256" key="4">
    <source>
        <dbReference type="ARBA" id="ARBA00022475"/>
    </source>
</evidence>
<dbReference type="GO" id="GO:0098797">
    <property type="term" value="C:plasma membrane protein complex"/>
    <property type="evidence" value="ECO:0007669"/>
    <property type="project" value="TreeGrafter"/>
</dbReference>
<keyword evidence="3" id="KW-0813">Transport</keyword>
<dbReference type="InterPro" id="IPR051045">
    <property type="entry name" value="TonB-dependent_transducer"/>
</dbReference>
<protein>
    <submittedName>
        <fullName evidence="12">Energy transducer TonB</fullName>
    </submittedName>
</protein>
<keyword evidence="9" id="KW-0472">Membrane</keyword>
<evidence type="ECO:0000256" key="2">
    <source>
        <dbReference type="ARBA" id="ARBA00006555"/>
    </source>
</evidence>
<dbReference type="NCBIfam" id="TIGR01352">
    <property type="entry name" value="tonB_Cterm"/>
    <property type="match status" value="1"/>
</dbReference>
<reference evidence="12 13" key="1">
    <citation type="submission" date="2020-08" db="EMBL/GenBank/DDBJ databases">
        <title>Bridging the membrane lipid divide: bacteria of the FCB group superphylum have the potential to synthesize archaeal ether lipids.</title>
        <authorList>
            <person name="Villanueva L."/>
            <person name="Von Meijenfeldt F.A.B."/>
            <person name="Westbye A.B."/>
            <person name="Yadav S."/>
            <person name="Hopmans E.C."/>
            <person name="Dutilh B.E."/>
            <person name="Sinninghe Damste J.S."/>
        </authorList>
    </citation>
    <scope>NUCLEOTIDE SEQUENCE [LARGE SCALE GENOMIC DNA]</scope>
    <source>
        <strain evidence="12">NIOZ-UU27</strain>
    </source>
</reference>
<evidence type="ECO:0000313" key="12">
    <source>
        <dbReference type="EMBL" id="MBC8179210.1"/>
    </source>
</evidence>
<dbReference type="PROSITE" id="PS52015">
    <property type="entry name" value="TONB_CTD"/>
    <property type="match status" value="1"/>
</dbReference>
<evidence type="ECO:0000256" key="9">
    <source>
        <dbReference type="ARBA" id="ARBA00023136"/>
    </source>
</evidence>
<organism evidence="12 13">
    <name type="scientific">Candidatus Desulfacyla euxinica</name>
    <dbReference type="NCBI Taxonomy" id="2841693"/>
    <lineage>
        <taxon>Bacteria</taxon>
        <taxon>Deltaproteobacteria</taxon>
        <taxon>Candidatus Desulfacyla</taxon>
    </lineage>
</organism>
<dbReference type="InterPro" id="IPR037682">
    <property type="entry name" value="TonB_C"/>
</dbReference>
<feature type="region of interest" description="Disordered" evidence="10">
    <location>
        <begin position="94"/>
        <end position="191"/>
    </location>
</feature>
<dbReference type="GO" id="GO:0055085">
    <property type="term" value="P:transmembrane transport"/>
    <property type="evidence" value="ECO:0007669"/>
    <property type="project" value="InterPro"/>
</dbReference>
<dbReference type="Gene3D" id="3.30.1150.10">
    <property type="match status" value="1"/>
</dbReference>
<dbReference type="Pfam" id="PF03544">
    <property type="entry name" value="TonB_C"/>
    <property type="match status" value="1"/>
</dbReference>
<dbReference type="SUPFAM" id="SSF74653">
    <property type="entry name" value="TolA/TonB C-terminal domain"/>
    <property type="match status" value="1"/>
</dbReference>
<sequence length="311" mass="34757">MKRFLLAALLALTAHGLFFGFVPIAFDRKPPKKPHVITISLASYHPIKPKPAAKPKPTVKPARIIEKNASKKPPEKKQNIVIKPLPTKKTIEVPPEILEPKKEIEAHPEKSVRPQKKVKPLKSVTKPRKKAKKPLKRITKPQKKPPKPKAKPKTPARIVTASLVPEKKKVLETPPPSTHVSTPPKTDVALPIEPFPDIPEESVIETETKIASIPPVKQVREATPAYKDNPRPGYPKRARRRGYEGTVVLEVLVDTDGRVKELRVLKSSGHRVLDKAALKSVNGWLFEPGMVGDEKVDMWVRVPVRFELRGS</sequence>
<dbReference type="PANTHER" id="PTHR33446">
    <property type="entry name" value="PROTEIN TONB-RELATED"/>
    <property type="match status" value="1"/>
</dbReference>
<evidence type="ECO:0000256" key="6">
    <source>
        <dbReference type="ARBA" id="ARBA00022692"/>
    </source>
</evidence>
<name>A0A8J6T515_9DELT</name>
<keyword evidence="6" id="KW-0812">Transmembrane</keyword>
<dbReference type="Proteomes" id="UP000650524">
    <property type="component" value="Unassembled WGS sequence"/>
</dbReference>
<keyword evidence="5" id="KW-0997">Cell inner membrane</keyword>
<evidence type="ECO:0000259" key="11">
    <source>
        <dbReference type="PROSITE" id="PS52015"/>
    </source>
</evidence>
<comment type="similarity">
    <text evidence="2">Belongs to the TonB family.</text>
</comment>
<feature type="domain" description="TonB C-terminal" evidence="11">
    <location>
        <begin position="219"/>
        <end position="311"/>
    </location>
</feature>
<gene>
    <name evidence="12" type="ORF">H8E19_17550</name>
</gene>
<evidence type="ECO:0000256" key="3">
    <source>
        <dbReference type="ARBA" id="ARBA00022448"/>
    </source>
</evidence>
<dbReference type="GO" id="GO:0031992">
    <property type="term" value="F:energy transducer activity"/>
    <property type="evidence" value="ECO:0007669"/>
    <property type="project" value="InterPro"/>
</dbReference>
<dbReference type="EMBL" id="JACNJD010000359">
    <property type="protein sequence ID" value="MBC8179210.1"/>
    <property type="molecule type" value="Genomic_DNA"/>
</dbReference>
<evidence type="ECO:0000256" key="10">
    <source>
        <dbReference type="SAM" id="MobiDB-lite"/>
    </source>
</evidence>
<evidence type="ECO:0000256" key="8">
    <source>
        <dbReference type="ARBA" id="ARBA00022989"/>
    </source>
</evidence>
<feature type="compositionally biased region" description="Basic and acidic residues" evidence="10">
    <location>
        <begin position="98"/>
        <end position="112"/>
    </location>
</feature>
<dbReference type="AlphaFoldDB" id="A0A8J6T515"/>
<keyword evidence="4" id="KW-1003">Cell membrane</keyword>
<comment type="subcellular location">
    <subcellularLocation>
        <location evidence="1">Cell inner membrane</location>
        <topology evidence="1">Single-pass membrane protein</topology>
        <orientation evidence="1">Periplasmic side</orientation>
    </subcellularLocation>
</comment>
<comment type="caution">
    <text evidence="12">The sequence shown here is derived from an EMBL/GenBank/DDBJ whole genome shotgun (WGS) entry which is preliminary data.</text>
</comment>
<evidence type="ECO:0000313" key="13">
    <source>
        <dbReference type="Proteomes" id="UP000650524"/>
    </source>
</evidence>
<dbReference type="GO" id="GO:0015891">
    <property type="term" value="P:siderophore transport"/>
    <property type="evidence" value="ECO:0007669"/>
    <property type="project" value="InterPro"/>
</dbReference>
<dbReference type="GO" id="GO:0015031">
    <property type="term" value="P:protein transport"/>
    <property type="evidence" value="ECO:0007669"/>
    <property type="project" value="UniProtKB-KW"/>
</dbReference>
<dbReference type="InterPro" id="IPR003538">
    <property type="entry name" value="TonB"/>
</dbReference>
<accession>A0A8J6T515</accession>
<dbReference type="PRINTS" id="PR01374">
    <property type="entry name" value="TONBPROTEIN"/>
</dbReference>
<evidence type="ECO:0000256" key="1">
    <source>
        <dbReference type="ARBA" id="ARBA00004383"/>
    </source>
</evidence>
<dbReference type="GO" id="GO:0030288">
    <property type="term" value="C:outer membrane-bounded periplasmic space"/>
    <property type="evidence" value="ECO:0007669"/>
    <property type="project" value="InterPro"/>
</dbReference>
<proteinExistence type="inferred from homology"/>